<dbReference type="GO" id="GO:0016992">
    <property type="term" value="F:lipoate synthase activity"/>
    <property type="evidence" value="ECO:0007669"/>
    <property type="project" value="UniProtKB-EC"/>
</dbReference>
<keyword evidence="6 8" id="KW-0411">Iron-sulfur</keyword>
<keyword evidence="1 8" id="KW-0004">4Fe-4S</keyword>
<evidence type="ECO:0000256" key="1">
    <source>
        <dbReference type="ARBA" id="ARBA00022485"/>
    </source>
</evidence>
<dbReference type="NCBIfam" id="TIGR00510">
    <property type="entry name" value="lipA"/>
    <property type="match status" value="1"/>
</dbReference>
<dbReference type="SMART" id="SM00729">
    <property type="entry name" value="Elp3"/>
    <property type="match status" value="1"/>
</dbReference>
<evidence type="ECO:0000256" key="2">
    <source>
        <dbReference type="ARBA" id="ARBA00022679"/>
    </source>
</evidence>
<dbReference type="RefSeq" id="WP_310091879.1">
    <property type="nucleotide sequence ID" value="NZ_JAVDTT010000002.1"/>
</dbReference>
<dbReference type="SFLD" id="SFLDS00029">
    <property type="entry name" value="Radical_SAM"/>
    <property type="match status" value="1"/>
</dbReference>
<keyword evidence="2 8" id="KW-0808">Transferase</keyword>
<keyword evidence="8" id="KW-0963">Cytoplasm</keyword>
<dbReference type="NCBIfam" id="NF009544">
    <property type="entry name" value="PRK12928.1"/>
    <property type="match status" value="1"/>
</dbReference>
<feature type="binding site" evidence="8">
    <location>
        <position position="125"/>
    </location>
    <ligand>
        <name>[4Fe-4S] cluster</name>
        <dbReference type="ChEBI" id="CHEBI:49883"/>
        <label>2</label>
        <note>4Fe-4S-S-AdoMet</note>
    </ligand>
</feature>
<evidence type="ECO:0000256" key="5">
    <source>
        <dbReference type="ARBA" id="ARBA00023004"/>
    </source>
</evidence>
<evidence type="ECO:0000313" key="11">
    <source>
        <dbReference type="Proteomes" id="UP001254759"/>
    </source>
</evidence>
<comment type="pathway">
    <text evidence="8">Protein modification; protein lipoylation via endogenous pathway; protein N(6)-(lipoyl)lysine from octanoyl-[acyl-carrier-protein]: step 2/2.</text>
</comment>
<dbReference type="SUPFAM" id="SSF102114">
    <property type="entry name" value="Radical SAM enzymes"/>
    <property type="match status" value="1"/>
</dbReference>
<keyword evidence="3 8" id="KW-0949">S-adenosyl-L-methionine</keyword>
<dbReference type="PROSITE" id="PS51918">
    <property type="entry name" value="RADICAL_SAM"/>
    <property type="match status" value="1"/>
</dbReference>
<dbReference type="HAMAP" id="MF_00206">
    <property type="entry name" value="Lipoyl_synth"/>
    <property type="match status" value="1"/>
</dbReference>
<comment type="cofactor">
    <cofactor evidence="8">
        <name>[4Fe-4S] cluster</name>
        <dbReference type="ChEBI" id="CHEBI:49883"/>
    </cofactor>
    <text evidence="8">Binds 2 [4Fe-4S] clusters per subunit. One cluster is coordinated with 3 cysteines and an exchangeable S-adenosyl-L-methionine.</text>
</comment>
<dbReference type="Pfam" id="PF16881">
    <property type="entry name" value="LIAS_N"/>
    <property type="match status" value="1"/>
</dbReference>
<evidence type="ECO:0000259" key="9">
    <source>
        <dbReference type="PROSITE" id="PS51918"/>
    </source>
</evidence>
<evidence type="ECO:0000256" key="4">
    <source>
        <dbReference type="ARBA" id="ARBA00022723"/>
    </source>
</evidence>
<dbReference type="InterPro" id="IPR007197">
    <property type="entry name" value="rSAM"/>
</dbReference>
<comment type="subcellular location">
    <subcellularLocation>
        <location evidence="8">Cytoplasm</location>
    </subcellularLocation>
</comment>
<evidence type="ECO:0000313" key="10">
    <source>
        <dbReference type="EMBL" id="MDR6841254.1"/>
    </source>
</evidence>
<organism evidence="10 11">
    <name type="scientific">Pseudoxanthomonas sacheonensis</name>
    <dbReference type="NCBI Taxonomy" id="443615"/>
    <lineage>
        <taxon>Bacteria</taxon>
        <taxon>Pseudomonadati</taxon>
        <taxon>Pseudomonadota</taxon>
        <taxon>Gammaproteobacteria</taxon>
        <taxon>Lysobacterales</taxon>
        <taxon>Lysobacteraceae</taxon>
        <taxon>Pseudoxanthomonas</taxon>
    </lineage>
</organism>
<dbReference type="Pfam" id="PF04055">
    <property type="entry name" value="Radical_SAM"/>
    <property type="match status" value="1"/>
</dbReference>
<reference evidence="10 11" key="1">
    <citation type="submission" date="2023-07" db="EMBL/GenBank/DDBJ databases">
        <title>Sorghum-associated microbial communities from plants grown in Nebraska, USA.</title>
        <authorList>
            <person name="Schachtman D."/>
        </authorList>
    </citation>
    <scope>NUCLEOTIDE SEQUENCE [LARGE SCALE GENOMIC DNA]</scope>
    <source>
        <strain evidence="10 11">BE107</strain>
    </source>
</reference>
<accession>A0ABU1RR56</accession>
<keyword evidence="11" id="KW-1185">Reference proteome</keyword>
<comment type="function">
    <text evidence="8">Catalyzes the radical-mediated insertion of two sulfur atoms into the C-6 and C-8 positions of the octanoyl moiety bound to the lipoyl domains of lipoate-dependent enzymes, thereby converting the octanoylated domains into lipoylated derivatives.</text>
</comment>
<gene>
    <name evidence="8" type="primary">lipA</name>
    <name evidence="10" type="ORF">J2W94_001539</name>
</gene>
<feature type="binding site" evidence="8">
    <location>
        <position position="118"/>
    </location>
    <ligand>
        <name>[4Fe-4S] cluster</name>
        <dbReference type="ChEBI" id="CHEBI:49883"/>
        <label>2</label>
        <note>4Fe-4S-S-AdoMet</note>
    </ligand>
</feature>
<dbReference type="InterPro" id="IPR031691">
    <property type="entry name" value="LIAS_N"/>
</dbReference>
<evidence type="ECO:0000256" key="8">
    <source>
        <dbReference type="HAMAP-Rule" id="MF_00206"/>
    </source>
</evidence>
<proteinExistence type="inferred from homology"/>
<name>A0ABU1RR56_9GAMM</name>
<evidence type="ECO:0000256" key="3">
    <source>
        <dbReference type="ARBA" id="ARBA00022691"/>
    </source>
</evidence>
<feature type="domain" description="Radical SAM core" evidence="9">
    <location>
        <begin position="104"/>
        <end position="323"/>
    </location>
</feature>
<dbReference type="EC" id="2.8.1.8" evidence="8"/>
<comment type="caution">
    <text evidence="10">The sequence shown here is derived from an EMBL/GenBank/DDBJ whole genome shotgun (WGS) entry which is preliminary data.</text>
</comment>
<dbReference type="InterPro" id="IPR006638">
    <property type="entry name" value="Elp3/MiaA/NifB-like_rSAM"/>
</dbReference>
<dbReference type="Proteomes" id="UP001254759">
    <property type="component" value="Unassembled WGS sequence"/>
</dbReference>
<dbReference type="Gene3D" id="3.20.20.70">
    <property type="entry name" value="Aldolase class I"/>
    <property type="match status" value="1"/>
</dbReference>
<dbReference type="EMBL" id="JAVDTT010000002">
    <property type="protein sequence ID" value="MDR6841254.1"/>
    <property type="molecule type" value="Genomic_DNA"/>
</dbReference>
<comment type="similarity">
    <text evidence="8">Belongs to the radical SAM superfamily. Lipoyl synthase family.</text>
</comment>
<dbReference type="SFLD" id="SFLDF00271">
    <property type="entry name" value="lipoyl_synthase"/>
    <property type="match status" value="1"/>
</dbReference>
<dbReference type="NCBIfam" id="NF004019">
    <property type="entry name" value="PRK05481.1"/>
    <property type="match status" value="1"/>
</dbReference>
<feature type="binding site" evidence="8">
    <location>
        <position position="334"/>
    </location>
    <ligand>
        <name>[4Fe-4S] cluster</name>
        <dbReference type="ChEBI" id="CHEBI:49883"/>
        <label>1</label>
    </ligand>
</feature>
<dbReference type="InterPro" id="IPR013785">
    <property type="entry name" value="Aldolase_TIM"/>
</dbReference>
<protein>
    <recommendedName>
        <fullName evidence="8">Lipoyl synthase</fullName>
        <ecNumber evidence="8">2.8.1.8</ecNumber>
    </recommendedName>
    <alternativeName>
        <fullName evidence="8">Lip-syn</fullName>
        <shortName evidence="8">LS</shortName>
    </alternativeName>
    <alternativeName>
        <fullName evidence="8">Lipoate synthase</fullName>
    </alternativeName>
    <alternativeName>
        <fullName evidence="8">Lipoic acid synthase</fullName>
    </alternativeName>
    <alternativeName>
        <fullName evidence="8">Sulfur insertion protein LipA</fullName>
    </alternativeName>
</protein>
<evidence type="ECO:0000256" key="6">
    <source>
        <dbReference type="ARBA" id="ARBA00023014"/>
    </source>
</evidence>
<dbReference type="PANTHER" id="PTHR10949">
    <property type="entry name" value="LIPOYL SYNTHASE"/>
    <property type="match status" value="1"/>
</dbReference>
<feature type="binding site" evidence="8">
    <location>
        <position position="122"/>
    </location>
    <ligand>
        <name>[4Fe-4S] cluster</name>
        <dbReference type="ChEBI" id="CHEBI:49883"/>
        <label>2</label>
        <note>4Fe-4S-S-AdoMet</note>
    </ligand>
</feature>
<evidence type="ECO:0000256" key="7">
    <source>
        <dbReference type="ARBA" id="ARBA00047326"/>
    </source>
</evidence>
<dbReference type="InterPro" id="IPR058240">
    <property type="entry name" value="rSAM_sf"/>
</dbReference>
<dbReference type="PANTHER" id="PTHR10949:SF0">
    <property type="entry name" value="LIPOYL SYNTHASE, MITOCHONDRIAL"/>
    <property type="match status" value="1"/>
</dbReference>
<comment type="catalytic activity">
    <reaction evidence="7 8">
        <text>[[Fe-S] cluster scaffold protein carrying a second [4Fe-4S](2+) cluster] + N(6)-octanoyl-L-lysyl-[protein] + 2 oxidized [2Fe-2S]-[ferredoxin] + 2 S-adenosyl-L-methionine + 4 H(+) = [[Fe-S] cluster scaffold protein] + N(6)-[(R)-dihydrolipoyl]-L-lysyl-[protein] + 4 Fe(3+) + 2 hydrogen sulfide + 2 5'-deoxyadenosine + 2 L-methionine + 2 reduced [2Fe-2S]-[ferredoxin]</text>
        <dbReference type="Rhea" id="RHEA:16585"/>
        <dbReference type="Rhea" id="RHEA-COMP:9928"/>
        <dbReference type="Rhea" id="RHEA-COMP:10000"/>
        <dbReference type="Rhea" id="RHEA-COMP:10001"/>
        <dbReference type="Rhea" id="RHEA-COMP:10475"/>
        <dbReference type="Rhea" id="RHEA-COMP:14568"/>
        <dbReference type="Rhea" id="RHEA-COMP:14569"/>
        <dbReference type="ChEBI" id="CHEBI:15378"/>
        <dbReference type="ChEBI" id="CHEBI:17319"/>
        <dbReference type="ChEBI" id="CHEBI:29034"/>
        <dbReference type="ChEBI" id="CHEBI:29919"/>
        <dbReference type="ChEBI" id="CHEBI:33722"/>
        <dbReference type="ChEBI" id="CHEBI:33737"/>
        <dbReference type="ChEBI" id="CHEBI:33738"/>
        <dbReference type="ChEBI" id="CHEBI:57844"/>
        <dbReference type="ChEBI" id="CHEBI:59789"/>
        <dbReference type="ChEBI" id="CHEBI:78809"/>
        <dbReference type="ChEBI" id="CHEBI:83100"/>
        <dbReference type="EC" id="2.8.1.8"/>
    </reaction>
</comment>
<feature type="binding site" evidence="8">
    <location>
        <position position="92"/>
    </location>
    <ligand>
        <name>[4Fe-4S] cluster</name>
        <dbReference type="ChEBI" id="CHEBI:49883"/>
        <label>1</label>
    </ligand>
</feature>
<dbReference type="PIRSF" id="PIRSF005963">
    <property type="entry name" value="Lipoyl_synth"/>
    <property type="match status" value="1"/>
</dbReference>
<feature type="binding site" evidence="8">
    <location>
        <position position="103"/>
    </location>
    <ligand>
        <name>[4Fe-4S] cluster</name>
        <dbReference type="ChEBI" id="CHEBI:49883"/>
        <label>1</label>
    </ligand>
</feature>
<dbReference type="CDD" id="cd01335">
    <property type="entry name" value="Radical_SAM"/>
    <property type="match status" value="1"/>
</dbReference>
<dbReference type="SFLD" id="SFLDG01058">
    <property type="entry name" value="lipoyl_synthase_like"/>
    <property type="match status" value="1"/>
</dbReference>
<feature type="binding site" evidence="8">
    <location>
        <position position="97"/>
    </location>
    <ligand>
        <name>[4Fe-4S] cluster</name>
        <dbReference type="ChEBI" id="CHEBI:49883"/>
        <label>1</label>
    </ligand>
</feature>
<dbReference type="InterPro" id="IPR003698">
    <property type="entry name" value="Lipoyl_synth"/>
</dbReference>
<sequence length="348" mass="38104">MSNDAGARPISSREISLQVVTSPAPAAPSPDAGTLQAGVKQMGGDKIGRSPVQFLDAPVLRKPSWIRVRIPSDGSVARLKAKLRENRLVTVCEEASCPNIHECFSHGTATFMILGEVCTRRCSFCDVAHGRPKPPDAGEPLSLATTVADMALKYVVVTSVDRDDLRDGGAQHFVDCIAAIREHSPGTRIEILTPDFRGKGRMDRALEILAANPPDVFNHNIETVPDLYTNVRPGADYQWSLTLLQKFKQQHPHLPTKSGIMLGLGETMEQVQATLRDLRAHEVDMITIGQYLQPTAHHHPVLRYWTPDEFAELERYGKALGFSHVASGPLVRSSYHADLQAKQAGVAD</sequence>
<keyword evidence="5 8" id="KW-0408">Iron</keyword>
<keyword evidence="4 8" id="KW-0479">Metal-binding</keyword>